<dbReference type="Proteomes" id="UP001159363">
    <property type="component" value="Chromosome X"/>
</dbReference>
<comment type="caution">
    <text evidence="2">The sequence shown here is derived from an EMBL/GenBank/DDBJ whole genome shotgun (WGS) entry which is preliminary data.</text>
</comment>
<dbReference type="Pfam" id="PF22936">
    <property type="entry name" value="Pol_BBD"/>
    <property type="match status" value="1"/>
</dbReference>
<proteinExistence type="predicted"/>
<accession>A0ABQ9HKW9</accession>
<feature type="domain" description="Retrovirus-related Pol polyprotein from transposon TNT 1-94-like beta-barrel" evidence="1">
    <location>
        <begin position="137"/>
        <end position="203"/>
    </location>
</feature>
<dbReference type="Pfam" id="PF14223">
    <property type="entry name" value="Retrotran_gag_2"/>
    <property type="match status" value="1"/>
</dbReference>
<gene>
    <name evidence="2" type="ORF">PR048_011212</name>
</gene>
<dbReference type="EMBL" id="JARBHB010000004">
    <property type="protein sequence ID" value="KAJ8885016.1"/>
    <property type="molecule type" value="Genomic_DNA"/>
</dbReference>
<dbReference type="InterPro" id="IPR054722">
    <property type="entry name" value="PolX-like_BBD"/>
</dbReference>
<sequence length="215" mass="24506">MATHINKLENLAFRFKTLNSDIPETMLISKILTTLPERYNHFHNAWESTSLENKTLANLTTSLSLEEKRYYASYSRDDSDFLAFRTNVKKCFQCWSDRHLSSFHKTTNNTNRGQNNSTIRCFSCTGIGHSRSKRSICHMTNDDSFLLNAKPVNTYIGLAQKSSSMTVEKVGKIMTDCCELKEAMYVPELSKNILSVDSITRNGSEVSFTENKSLL</sequence>
<evidence type="ECO:0000259" key="1">
    <source>
        <dbReference type="Pfam" id="PF22936"/>
    </source>
</evidence>
<reference evidence="2 3" key="1">
    <citation type="submission" date="2023-02" db="EMBL/GenBank/DDBJ databases">
        <title>LHISI_Scaffold_Assembly.</title>
        <authorList>
            <person name="Stuart O.P."/>
            <person name="Cleave R."/>
            <person name="Magrath M.J.L."/>
            <person name="Mikheyev A.S."/>
        </authorList>
    </citation>
    <scope>NUCLEOTIDE SEQUENCE [LARGE SCALE GENOMIC DNA]</scope>
    <source>
        <strain evidence="2">Daus_M_001</strain>
        <tissue evidence="2">Leg muscle</tissue>
    </source>
</reference>
<evidence type="ECO:0000313" key="2">
    <source>
        <dbReference type="EMBL" id="KAJ8885016.1"/>
    </source>
</evidence>
<keyword evidence="3" id="KW-1185">Reference proteome</keyword>
<name>A0ABQ9HKW9_9NEOP</name>
<evidence type="ECO:0000313" key="3">
    <source>
        <dbReference type="Proteomes" id="UP001159363"/>
    </source>
</evidence>
<protein>
    <recommendedName>
        <fullName evidence="1">Retrovirus-related Pol polyprotein from transposon TNT 1-94-like beta-barrel domain-containing protein</fullName>
    </recommendedName>
</protein>
<organism evidence="2 3">
    <name type="scientific">Dryococelus australis</name>
    <dbReference type="NCBI Taxonomy" id="614101"/>
    <lineage>
        <taxon>Eukaryota</taxon>
        <taxon>Metazoa</taxon>
        <taxon>Ecdysozoa</taxon>
        <taxon>Arthropoda</taxon>
        <taxon>Hexapoda</taxon>
        <taxon>Insecta</taxon>
        <taxon>Pterygota</taxon>
        <taxon>Neoptera</taxon>
        <taxon>Polyneoptera</taxon>
        <taxon>Phasmatodea</taxon>
        <taxon>Verophasmatodea</taxon>
        <taxon>Anareolatae</taxon>
        <taxon>Phasmatidae</taxon>
        <taxon>Eurycanthinae</taxon>
        <taxon>Dryococelus</taxon>
    </lineage>
</organism>